<dbReference type="Proteomes" id="UP000622580">
    <property type="component" value="Unassembled WGS sequence"/>
</dbReference>
<feature type="transmembrane region" description="Helical" evidence="1">
    <location>
        <begin position="110"/>
        <end position="140"/>
    </location>
</feature>
<organism evidence="2 3">
    <name type="scientific">Phenylobacterium glaciei</name>
    <dbReference type="NCBI Taxonomy" id="2803784"/>
    <lineage>
        <taxon>Bacteria</taxon>
        <taxon>Pseudomonadati</taxon>
        <taxon>Pseudomonadota</taxon>
        <taxon>Alphaproteobacteria</taxon>
        <taxon>Caulobacterales</taxon>
        <taxon>Caulobacteraceae</taxon>
        <taxon>Phenylobacterium</taxon>
    </lineage>
</organism>
<keyword evidence="1" id="KW-1133">Transmembrane helix</keyword>
<proteinExistence type="predicted"/>
<dbReference type="AlphaFoldDB" id="A0A941D020"/>
<evidence type="ECO:0000313" key="3">
    <source>
        <dbReference type="Proteomes" id="UP000622580"/>
    </source>
</evidence>
<sequence length="263" mass="28316">MGSSGGLPRVNRIGVGAPFRWLRGAWGDLWRAWPPLLAYGLALAAFSLWISLSFVATGGAFWVFALTCGFVFVAPMLAMGLYEAGSLLARGERPTLARMLFVPRALSSDVAILGLALLMMFFFWLQIAQIVYGLSTWVIYRTVETLVRFALTTPEGHGMLIAGSLIGGAIAFLTYSLVVVSAPMLLDQETSVFVATITSFRTVAENFGPMIVWALLIAVLTLSTVLTGFLALVIVFPWLGLASWRAYGDLVQAPRASAVEAAA</sequence>
<dbReference type="EMBL" id="JAGSGD010000001">
    <property type="protein sequence ID" value="MBR7619437.1"/>
    <property type="molecule type" value="Genomic_DNA"/>
</dbReference>
<keyword evidence="1" id="KW-0812">Transmembrane</keyword>
<name>A0A941D020_9CAUL</name>
<feature type="transmembrane region" description="Helical" evidence="1">
    <location>
        <begin position="160"/>
        <end position="186"/>
    </location>
</feature>
<accession>A0A941D020</accession>
<protein>
    <submittedName>
        <fullName evidence="2">DUF2189 domain-containing protein</fullName>
    </submittedName>
</protein>
<feature type="transmembrane region" description="Helical" evidence="1">
    <location>
        <begin position="61"/>
        <end position="89"/>
    </location>
</feature>
<reference evidence="2" key="1">
    <citation type="submission" date="2021-04" db="EMBL/GenBank/DDBJ databases">
        <title>Draft genome assembly of strain Phenylobacterium sp. 20VBR1 using MiniION and Illumina platforms.</title>
        <authorList>
            <person name="Thomas F.A."/>
            <person name="Krishnan K.P."/>
            <person name="Sinha R.K."/>
        </authorList>
    </citation>
    <scope>NUCLEOTIDE SEQUENCE</scope>
    <source>
        <strain evidence="2">20VBR1</strain>
    </source>
</reference>
<comment type="caution">
    <text evidence="2">The sequence shown here is derived from an EMBL/GenBank/DDBJ whole genome shotgun (WGS) entry which is preliminary data.</text>
</comment>
<dbReference type="InterPro" id="IPR018692">
    <property type="entry name" value="DUF2189"/>
</dbReference>
<dbReference type="RefSeq" id="WP_215339790.1">
    <property type="nucleotide sequence ID" value="NZ_JAGSGD010000001.1"/>
</dbReference>
<feature type="transmembrane region" description="Helical" evidence="1">
    <location>
        <begin position="207"/>
        <end position="240"/>
    </location>
</feature>
<feature type="transmembrane region" description="Helical" evidence="1">
    <location>
        <begin position="36"/>
        <end position="55"/>
    </location>
</feature>
<evidence type="ECO:0000313" key="2">
    <source>
        <dbReference type="EMBL" id="MBR7619437.1"/>
    </source>
</evidence>
<dbReference type="Pfam" id="PF09955">
    <property type="entry name" value="DUF2189"/>
    <property type="match status" value="1"/>
</dbReference>
<keyword evidence="3" id="KW-1185">Reference proteome</keyword>
<gene>
    <name evidence="2" type="ORF">JKL49_08565</name>
</gene>
<keyword evidence="1" id="KW-0472">Membrane</keyword>
<evidence type="ECO:0000256" key="1">
    <source>
        <dbReference type="SAM" id="Phobius"/>
    </source>
</evidence>